<protein>
    <submittedName>
        <fullName evidence="1">Uncharacterized protein</fullName>
    </submittedName>
</protein>
<reference evidence="1 2" key="4">
    <citation type="journal article" date="2011" name="BMC Genomics">
        <title>RNA-Seq improves annotation of protein-coding genes in the cucumber genome.</title>
        <authorList>
            <person name="Li Z."/>
            <person name="Zhang Z."/>
            <person name="Yan P."/>
            <person name="Huang S."/>
            <person name="Fei Z."/>
            <person name="Lin K."/>
        </authorList>
    </citation>
    <scope>NUCLEOTIDE SEQUENCE [LARGE SCALE GENOMIC DNA]</scope>
    <source>
        <strain evidence="2">cv. 9930</strain>
        <tissue evidence="1">Leaf</tissue>
    </source>
</reference>
<gene>
    <name evidence="1" type="ORF">Csa_017398</name>
</gene>
<organism evidence="1 2">
    <name type="scientific">Cucumis sativus</name>
    <name type="common">Cucumber</name>
    <dbReference type="NCBI Taxonomy" id="3659"/>
    <lineage>
        <taxon>Eukaryota</taxon>
        <taxon>Viridiplantae</taxon>
        <taxon>Streptophyta</taxon>
        <taxon>Embryophyta</taxon>
        <taxon>Tracheophyta</taxon>
        <taxon>Spermatophyta</taxon>
        <taxon>Magnoliopsida</taxon>
        <taxon>eudicotyledons</taxon>
        <taxon>Gunneridae</taxon>
        <taxon>Pentapetalae</taxon>
        <taxon>rosids</taxon>
        <taxon>fabids</taxon>
        <taxon>Cucurbitales</taxon>
        <taxon>Cucurbitaceae</taxon>
        <taxon>Benincaseae</taxon>
        <taxon>Cucumis</taxon>
    </lineage>
</organism>
<accession>A0ACB6HCD0</accession>
<dbReference type="Proteomes" id="UP000029981">
    <property type="component" value="Unassembled WGS sequence"/>
</dbReference>
<comment type="caution">
    <text evidence="1">The sequence shown here is derived from an EMBL/GenBank/DDBJ whole genome shotgun (WGS) entry which is preliminary data.</text>
</comment>
<reference evidence="1 2" key="5">
    <citation type="journal article" date="2019" name="Gigascience">
        <title>A chromosome-scale genome assembly of cucumber (Cucumis sativus L.).</title>
        <authorList>
            <person name="Li Q."/>
            <person name="Li H."/>
            <person name="Huang W."/>
            <person name="Xu Y."/>
            <person name="Zhou Q."/>
            <person name="Wang S."/>
            <person name="Ruan J."/>
            <person name="Huang S."/>
            <person name="Zhang Z."/>
        </authorList>
    </citation>
    <scope>NUCLEOTIDE SEQUENCE [LARGE SCALE GENOMIC DNA]</scope>
    <source>
        <strain evidence="2">cv. 9930</strain>
        <tissue evidence="1">Leaf</tissue>
    </source>
</reference>
<dbReference type="EMBL" id="ACHR03000011">
    <property type="protein sequence ID" value="KAE8637542.1"/>
    <property type="molecule type" value="Genomic_DNA"/>
</dbReference>
<evidence type="ECO:0000313" key="1">
    <source>
        <dbReference type="EMBL" id="KAE8637542.1"/>
    </source>
</evidence>
<reference evidence="1 2" key="2">
    <citation type="journal article" date="2009" name="PLoS ONE">
        <title>An integrated genetic and cytogenetic map of the cucumber genome.</title>
        <authorList>
            <person name="Ren Y."/>
            <person name="Zhang Z."/>
            <person name="Liu J."/>
            <person name="Staub J.E."/>
            <person name="Han Y."/>
            <person name="Cheng Z."/>
            <person name="Li X."/>
            <person name="Lu J."/>
            <person name="Miao H."/>
            <person name="Kang H."/>
            <person name="Xie B."/>
            <person name="Gu X."/>
            <person name="Wang X."/>
            <person name="Du Y."/>
            <person name="Jin W."/>
            <person name="Huang S."/>
        </authorList>
    </citation>
    <scope>NUCLEOTIDE SEQUENCE [LARGE SCALE GENOMIC DNA]</scope>
    <source>
        <strain evidence="2">cv. 9930</strain>
        <tissue evidence="1">Leaf</tissue>
    </source>
</reference>
<keyword evidence="2" id="KW-1185">Reference proteome</keyword>
<name>A0ACB6HCD0_CUCSA</name>
<sequence>MKKWADRKRRAREYQVGEKVMVKLLPNQFKSLRKVHKGLIRRYEGPFSIIEKVGKAAYRLELPPRLKIHNVFHVSMLKPFYEDKEDPSRGESSRAPTGMISEFDRKIKEILAERKIRRRGVPSYNEYLIAWEGLPESEASWEKEDTLWQFQDEIRRFQESATGTLRNRVPPPVPARRCPPARAARAGAAHDRAARAGAAHALPRAQGLVELPSLYVGWVASAGCRVDVLGWACLDDACTLLWASFGLACSGGYEMVL</sequence>
<reference evidence="1 2" key="1">
    <citation type="journal article" date="2009" name="Nat. Genet.">
        <title>The genome of the cucumber, Cucumis sativus L.</title>
        <authorList>
            <person name="Huang S."/>
            <person name="Li R."/>
            <person name="Zhang Z."/>
            <person name="Li L."/>
            <person name="Gu X."/>
            <person name="Fan W."/>
            <person name="Lucas W.J."/>
            <person name="Wang X."/>
            <person name="Xie B."/>
            <person name="Ni P."/>
            <person name="Ren Y."/>
            <person name="Zhu H."/>
            <person name="Li J."/>
            <person name="Lin K."/>
            <person name="Jin W."/>
            <person name="Fei Z."/>
            <person name="Li G."/>
            <person name="Staub J."/>
            <person name="Kilian A."/>
            <person name="van der Vossen E.A."/>
            <person name="Wu Y."/>
            <person name="Guo J."/>
            <person name="He J."/>
            <person name="Jia Z."/>
            <person name="Ren Y."/>
            <person name="Tian G."/>
            <person name="Lu Y."/>
            <person name="Ruan J."/>
            <person name="Qian W."/>
            <person name="Wang M."/>
            <person name="Huang Q."/>
            <person name="Li B."/>
            <person name="Xuan Z."/>
            <person name="Cao J."/>
            <person name="Asan"/>
            <person name="Wu Z."/>
            <person name="Zhang J."/>
            <person name="Cai Q."/>
            <person name="Bai Y."/>
            <person name="Zhao B."/>
            <person name="Han Y."/>
            <person name="Li Y."/>
            <person name="Li X."/>
            <person name="Wang S."/>
            <person name="Shi Q."/>
            <person name="Liu S."/>
            <person name="Cho W.K."/>
            <person name="Kim J.Y."/>
            <person name="Xu Y."/>
            <person name="Heller-Uszynska K."/>
            <person name="Miao H."/>
            <person name="Cheng Z."/>
            <person name="Zhang S."/>
            <person name="Wu J."/>
            <person name="Yang Y."/>
            <person name="Kang H."/>
            <person name="Li M."/>
            <person name="Liang H."/>
            <person name="Ren X."/>
            <person name="Shi Z."/>
            <person name="Wen M."/>
            <person name="Jian M."/>
            <person name="Yang H."/>
            <person name="Zhang G."/>
            <person name="Yang Z."/>
            <person name="Chen R."/>
            <person name="Liu S."/>
            <person name="Li J."/>
            <person name="Ma L."/>
            <person name="Liu H."/>
            <person name="Zhou Y."/>
            <person name="Zhao J."/>
            <person name="Fang X."/>
            <person name="Li G."/>
            <person name="Fang L."/>
            <person name="Li Y."/>
            <person name="Liu D."/>
            <person name="Zheng H."/>
            <person name="Zhang Y."/>
            <person name="Qin N."/>
            <person name="Li Z."/>
            <person name="Yang G."/>
            <person name="Yang S."/>
            <person name="Bolund L."/>
            <person name="Kristiansen K."/>
            <person name="Zheng H."/>
            <person name="Li S."/>
            <person name="Zhang X."/>
            <person name="Yang H."/>
            <person name="Wang J."/>
            <person name="Sun R."/>
            <person name="Zhang B."/>
            <person name="Jiang S."/>
            <person name="Wang J."/>
            <person name="Du Y."/>
            <person name="Li S."/>
        </authorList>
    </citation>
    <scope>NUCLEOTIDE SEQUENCE [LARGE SCALE GENOMIC DNA]</scope>
    <source>
        <strain evidence="2">cv. 9930</strain>
        <tissue evidence="1">Leaf</tissue>
    </source>
</reference>
<reference evidence="1 2" key="3">
    <citation type="journal article" date="2010" name="BMC Genomics">
        <title>Transcriptome sequencing and comparative analysis of cucumber flowers with different sex types.</title>
        <authorList>
            <person name="Guo S."/>
            <person name="Zheng Y."/>
            <person name="Joung J.G."/>
            <person name="Liu S."/>
            <person name="Zhang Z."/>
            <person name="Crasta O.R."/>
            <person name="Sobral B.W."/>
            <person name="Xu Y."/>
            <person name="Huang S."/>
            <person name="Fei Z."/>
        </authorList>
    </citation>
    <scope>NUCLEOTIDE SEQUENCE [LARGE SCALE GENOMIC DNA]</scope>
    <source>
        <strain evidence="2">cv. 9930</strain>
        <tissue evidence="1">Leaf</tissue>
    </source>
</reference>
<evidence type="ECO:0000313" key="2">
    <source>
        <dbReference type="Proteomes" id="UP000029981"/>
    </source>
</evidence>
<proteinExistence type="predicted"/>